<keyword evidence="1" id="KW-1133">Transmembrane helix</keyword>
<evidence type="ECO:0000313" key="3">
    <source>
        <dbReference type="Proteomes" id="UP001501358"/>
    </source>
</evidence>
<dbReference type="Proteomes" id="UP001501358">
    <property type="component" value="Unassembled WGS sequence"/>
</dbReference>
<sequence>MGAERTGGPSAGRQAGVAAVLLLIDLMVIAWLLYGYGITGWADNYDDANAPEAPRAALRATWILAGGAAVTGGGLLASRWRVPGAVQLLVLGGGAAMFALLAARP</sequence>
<proteinExistence type="predicted"/>
<evidence type="ECO:0000256" key="1">
    <source>
        <dbReference type="SAM" id="Phobius"/>
    </source>
</evidence>
<reference evidence="2 3" key="1">
    <citation type="journal article" date="2019" name="Int. J. Syst. Evol. Microbiol.">
        <title>The Global Catalogue of Microorganisms (GCM) 10K type strain sequencing project: providing services to taxonomists for standard genome sequencing and annotation.</title>
        <authorList>
            <consortium name="The Broad Institute Genomics Platform"/>
            <consortium name="The Broad Institute Genome Sequencing Center for Infectious Disease"/>
            <person name="Wu L."/>
            <person name="Ma J."/>
        </authorList>
    </citation>
    <scope>NUCLEOTIDE SEQUENCE [LARGE SCALE GENOMIC DNA]</scope>
    <source>
        <strain evidence="2 3">JCM 6307</strain>
    </source>
</reference>
<evidence type="ECO:0000313" key="2">
    <source>
        <dbReference type="EMBL" id="GAA2470380.1"/>
    </source>
</evidence>
<feature type="transmembrane region" description="Helical" evidence="1">
    <location>
        <begin position="84"/>
        <end position="103"/>
    </location>
</feature>
<keyword evidence="3" id="KW-1185">Reference proteome</keyword>
<name>A0ABN3KUT2_9ACTN</name>
<evidence type="ECO:0008006" key="4">
    <source>
        <dbReference type="Google" id="ProtNLM"/>
    </source>
</evidence>
<comment type="caution">
    <text evidence="2">The sequence shown here is derived from an EMBL/GenBank/DDBJ whole genome shotgun (WGS) entry which is preliminary data.</text>
</comment>
<accession>A0ABN3KUT2</accession>
<feature type="transmembrane region" description="Helical" evidence="1">
    <location>
        <begin position="56"/>
        <end position="77"/>
    </location>
</feature>
<protein>
    <recommendedName>
        <fullName evidence="4">Integral membrane protein</fullName>
    </recommendedName>
</protein>
<dbReference type="RefSeq" id="WP_344381203.1">
    <property type="nucleotide sequence ID" value="NZ_BAAATA010000001.1"/>
</dbReference>
<gene>
    <name evidence="2" type="ORF">GCM10010406_02390</name>
</gene>
<organism evidence="2 3">
    <name type="scientific">Streptomyces thermolineatus</name>
    <dbReference type="NCBI Taxonomy" id="44033"/>
    <lineage>
        <taxon>Bacteria</taxon>
        <taxon>Bacillati</taxon>
        <taxon>Actinomycetota</taxon>
        <taxon>Actinomycetes</taxon>
        <taxon>Kitasatosporales</taxon>
        <taxon>Streptomycetaceae</taxon>
        <taxon>Streptomyces</taxon>
    </lineage>
</organism>
<feature type="transmembrane region" description="Helical" evidence="1">
    <location>
        <begin position="15"/>
        <end position="36"/>
    </location>
</feature>
<keyword evidence="1" id="KW-0472">Membrane</keyword>
<keyword evidence="1" id="KW-0812">Transmembrane</keyword>
<dbReference type="EMBL" id="BAAATA010000001">
    <property type="protein sequence ID" value="GAA2470380.1"/>
    <property type="molecule type" value="Genomic_DNA"/>
</dbReference>